<keyword evidence="3" id="KW-1185">Reference proteome</keyword>
<comment type="caution">
    <text evidence="2">The sequence shown here is derived from an EMBL/GenBank/DDBJ whole genome shotgun (WGS) entry which is preliminary data.</text>
</comment>
<proteinExistence type="predicted"/>
<name>A0A5B7I0H7_PORTR</name>
<dbReference type="AlphaFoldDB" id="A0A5B7I0H7"/>
<evidence type="ECO:0008006" key="4">
    <source>
        <dbReference type="Google" id="ProtNLM"/>
    </source>
</evidence>
<reference evidence="2 3" key="1">
    <citation type="submission" date="2019-05" db="EMBL/GenBank/DDBJ databases">
        <title>Another draft genome of Portunus trituberculatus and its Hox gene families provides insights of decapod evolution.</title>
        <authorList>
            <person name="Jeong J.-H."/>
            <person name="Song I."/>
            <person name="Kim S."/>
            <person name="Choi T."/>
            <person name="Kim D."/>
            <person name="Ryu S."/>
            <person name="Kim W."/>
        </authorList>
    </citation>
    <scope>NUCLEOTIDE SEQUENCE [LARGE SCALE GENOMIC DNA]</scope>
    <source>
        <tissue evidence="2">Muscle</tissue>
    </source>
</reference>
<organism evidence="2 3">
    <name type="scientific">Portunus trituberculatus</name>
    <name type="common">Swimming crab</name>
    <name type="synonym">Neptunus trituberculatus</name>
    <dbReference type="NCBI Taxonomy" id="210409"/>
    <lineage>
        <taxon>Eukaryota</taxon>
        <taxon>Metazoa</taxon>
        <taxon>Ecdysozoa</taxon>
        <taxon>Arthropoda</taxon>
        <taxon>Crustacea</taxon>
        <taxon>Multicrustacea</taxon>
        <taxon>Malacostraca</taxon>
        <taxon>Eumalacostraca</taxon>
        <taxon>Eucarida</taxon>
        <taxon>Decapoda</taxon>
        <taxon>Pleocyemata</taxon>
        <taxon>Brachyura</taxon>
        <taxon>Eubrachyura</taxon>
        <taxon>Portunoidea</taxon>
        <taxon>Portunidae</taxon>
        <taxon>Portuninae</taxon>
        <taxon>Portunus</taxon>
    </lineage>
</organism>
<keyword evidence="1" id="KW-0732">Signal</keyword>
<evidence type="ECO:0000256" key="1">
    <source>
        <dbReference type="SAM" id="SignalP"/>
    </source>
</evidence>
<evidence type="ECO:0000313" key="3">
    <source>
        <dbReference type="Proteomes" id="UP000324222"/>
    </source>
</evidence>
<sequence>MKADSRWVAWFVSIILPQRLSAREEMRKECCENRGVVEGMMDHDRQQPSSSLPLALCSLHYATSSPDLLPTCTTFTTFLSMIYNATSLTKIPEHMFY</sequence>
<accession>A0A5B7I0H7</accession>
<dbReference type="EMBL" id="VSRR010041548">
    <property type="protein sequence ID" value="MPC75635.1"/>
    <property type="molecule type" value="Genomic_DNA"/>
</dbReference>
<protein>
    <recommendedName>
        <fullName evidence="4">Secreted protein</fullName>
    </recommendedName>
</protein>
<evidence type="ECO:0000313" key="2">
    <source>
        <dbReference type="EMBL" id="MPC75635.1"/>
    </source>
</evidence>
<feature type="chain" id="PRO_5022855727" description="Secreted protein" evidence="1">
    <location>
        <begin position="23"/>
        <end position="97"/>
    </location>
</feature>
<gene>
    <name evidence="2" type="ORF">E2C01_070028</name>
</gene>
<feature type="signal peptide" evidence="1">
    <location>
        <begin position="1"/>
        <end position="22"/>
    </location>
</feature>
<dbReference type="Proteomes" id="UP000324222">
    <property type="component" value="Unassembled WGS sequence"/>
</dbReference>